<dbReference type="Proteomes" id="UP000826656">
    <property type="component" value="Unassembled WGS sequence"/>
</dbReference>
<gene>
    <name evidence="6" type="ORF">KY290_010627</name>
</gene>
<evidence type="ECO:0000313" key="7">
    <source>
        <dbReference type="Proteomes" id="UP000826656"/>
    </source>
</evidence>
<evidence type="ECO:0000256" key="1">
    <source>
        <dbReference type="ARBA" id="ARBA00022723"/>
    </source>
</evidence>
<evidence type="ECO:0000256" key="4">
    <source>
        <dbReference type="PROSITE-ProRule" id="PRU00723"/>
    </source>
</evidence>
<accession>A0ABQ7W0D6</accession>
<proteinExistence type="predicted"/>
<comment type="caution">
    <text evidence="6">The sequence shown here is derived from an EMBL/GenBank/DDBJ whole genome shotgun (WGS) entry which is preliminary data.</text>
</comment>
<dbReference type="EMBL" id="JAIVGD010000005">
    <property type="protein sequence ID" value="KAH0773490.1"/>
    <property type="molecule type" value="Genomic_DNA"/>
</dbReference>
<name>A0ABQ7W0D6_SOLTU</name>
<evidence type="ECO:0000313" key="6">
    <source>
        <dbReference type="EMBL" id="KAH0773490.1"/>
    </source>
</evidence>
<keyword evidence="7" id="KW-1185">Reference proteome</keyword>
<keyword evidence="2 4" id="KW-0863">Zinc-finger</keyword>
<sequence length="143" mass="16228">MARNREISAICIKTTRNISDPSMIETSKHESDIVRIEMPIYCKTKICIKWETTGQCPFRERCHFAHGKSTELQEPMLTIFVPITPSPFSVPLGSNTVINASVKEEKGVKKILKWKSSKKIADIYGDWLDGYVPPHVLFSNTES</sequence>
<protein>
    <recommendedName>
        <fullName evidence="5">C3H1-type domain-containing protein</fullName>
    </recommendedName>
</protein>
<reference evidence="6 7" key="1">
    <citation type="journal article" date="2021" name="bioRxiv">
        <title>Chromosome-scale and haplotype-resolved genome assembly of a tetraploid potato cultivar.</title>
        <authorList>
            <person name="Sun H."/>
            <person name="Jiao W.-B."/>
            <person name="Krause K."/>
            <person name="Campoy J.A."/>
            <person name="Goel M."/>
            <person name="Folz-Donahue K."/>
            <person name="Kukat C."/>
            <person name="Huettel B."/>
            <person name="Schneeberger K."/>
        </authorList>
    </citation>
    <scope>NUCLEOTIDE SEQUENCE [LARGE SCALE GENOMIC DNA]</scope>
    <source>
        <strain evidence="6">SolTubOtavaFocal</strain>
        <tissue evidence="6">Leaves</tissue>
    </source>
</reference>
<dbReference type="SMART" id="SM00356">
    <property type="entry name" value="ZnF_C3H1"/>
    <property type="match status" value="1"/>
</dbReference>
<dbReference type="InterPro" id="IPR036855">
    <property type="entry name" value="Znf_CCCH_sf"/>
</dbReference>
<dbReference type="InterPro" id="IPR000571">
    <property type="entry name" value="Znf_CCCH"/>
</dbReference>
<keyword evidence="3 4" id="KW-0862">Zinc</keyword>
<evidence type="ECO:0000256" key="3">
    <source>
        <dbReference type="ARBA" id="ARBA00022833"/>
    </source>
</evidence>
<feature type="zinc finger region" description="C3H1-type" evidence="4">
    <location>
        <begin position="41"/>
        <end position="69"/>
    </location>
</feature>
<evidence type="ECO:0000256" key="2">
    <source>
        <dbReference type="ARBA" id="ARBA00022771"/>
    </source>
</evidence>
<keyword evidence="1 4" id="KW-0479">Metal-binding</keyword>
<evidence type="ECO:0000259" key="5">
    <source>
        <dbReference type="PROSITE" id="PS50103"/>
    </source>
</evidence>
<dbReference type="Gene3D" id="4.10.1000.10">
    <property type="entry name" value="Zinc finger, CCCH-type"/>
    <property type="match status" value="1"/>
</dbReference>
<organism evidence="6 7">
    <name type="scientific">Solanum tuberosum</name>
    <name type="common">Potato</name>
    <dbReference type="NCBI Taxonomy" id="4113"/>
    <lineage>
        <taxon>Eukaryota</taxon>
        <taxon>Viridiplantae</taxon>
        <taxon>Streptophyta</taxon>
        <taxon>Embryophyta</taxon>
        <taxon>Tracheophyta</taxon>
        <taxon>Spermatophyta</taxon>
        <taxon>Magnoliopsida</taxon>
        <taxon>eudicotyledons</taxon>
        <taxon>Gunneridae</taxon>
        <taxon>Pentapetalae</taxon>
        <taxon>asterids</taxon>
        <taxon>lamiids</taxon>
        <taxon>Solanales</taxon>
        <taxon>Solanaceae</taxon>
        <taxon>Solanoideae</taxon>
        <taxon>Solaneae</taxon>
        <taxon>Solanum</taxon>
    </lineage>
</organism>
<feature type="domain" description="C3H1-type" evidence="5">
    <location>
        <begin position="41"/>
        <end position="69"/>
    </location>
</feature>
<dbReference type="Pfam" id="PF00642">
    <property type="entry name" value="zf-CCCH"/>
    <property type="match status" value="1"/>
</dbReference>
<dbReference type="SUPFAM" id="SSF90229">
    <property type="entry name" value="CCCH zinc finger"/>
    <property type="match status" value="1"/>
</dbReference>
<dbReference type="PROSITE" id="PS50103">
    <property type="entry name" value="ZF_C3H1"/>
    <property type="match status" value="1"/>
</dbReference>